<protein>
    <submittedName>
        <fullName evidence="1">Uncharacterized protein</fullName>
    </submittedName>
</protein>
<name>I5C7Q0_9BACT</name>
<keyword evidence="2" id="KW-1185">Reference proteome</keyword>
<evidence type="ECO:0000313" key="1">
    <source>
        <dbReference type="EMBL" id="EIM77852.1"/>
    </source>
</evidence>
<gene>
    <name evidence="1" type="ORF">A3SI_05719</name>
</gene>
<dbReference type="PATRIC" id="fig|1189621.3.peg.1192"/>
<evidence type="ECO:0000313" key="2">
    <source>
        <dbReference type="Proteomes" id="UP000005551"/>
    </source>
</evidence>
<dbReference type="STRING" id="1189621.A3SI_05719"/>
<dbReference type="EMBL" id="AJYA01000012">
    <property type="protein sequence ID" value="EIM77852.1"/>
    <property type="molecule type" value="Genomic_DNA"/>
</dbReference>
<proteinExistence type="predicted"/>
<dbReference type="AlphaFoldDB" id="I5C7Q0"/>
<accession>I5C7Q0</accession>
<dbReference type="OrthoDB" id="1222242at2"/>
<dbReference type="Proteomes" id="UP000005551">
    <property type="component" value="Unassembled WGS sequence"/>
</dbReference>
<comment type="caution">
    <text evidence="1">The sequence shown here is derived from an EMBL/GenBank/DDBJ whole genome shotgun (WGS) entry which is preliminary data.</text>
</comment>
<reference evidence="1 2" key="1">
    <citation type="submission" date="2012-05" db="EMBL/GenBank/DDBJ databases">
        <title>Genome sequence of Nitritalea halalkaliphila LW7.</title>
        <authorList>
            <person name="Jangir P.K."/>
            <person name="Singh A."/>
            <person name="Shivaji S."/>
            <person name="Sharma R."/>
        </authorList>
    </citation>
    <scope>NUCLEOTIDE SEQUENCE [LARGE SCALE GENOMIC DNA]</scope>
    <source>
        <strain evidence="1 2">LW7</strain>
    </source>
</reference>
<dbReference type="RefSeq" id="WP_009053921.1">
    <property type="nucleotide sequence ID" value="NZ_AJYA01000012.1"/>
</dbReference>
<organism evidence="1 2">
    <name type="scientific">Nitritalea halalkaliphila LW7</name>
    <dbReference type="NCBI Taxonomy" id="1189621"/>
    <lineage>
        <taxon>Bacteria</taxon>
        <taxon>Pseudomonadati</taxon>
        <taxon>Bacteroidota</taxon>
        <taxon>Cytophagia</taxon>
        <taxon>Cytophagales</taxon>
        <taxon>Cyclobacteriaceae</taxon>
        <taxon>Nitritalea</taxon>
    </lineage>
</organism>
<sequence>MALISKKKITYPIGKPLRNYLIKYGRQVNFPIHYSDLLRYTGSIPLYDYKGNDTLWETVFFAESDREEIHHNVKKIYALLKAEGDMSVMSHLYVDRIDLCIYGNTQPFRVRIVNRINDNFDYYYVKHADASRVYGLELEHLLSPNRINYLVHENTLIEEHIAGIPGEQFMRQHIHDPNLNPIRLAKEFVKFNERCFVRLLGDMHSSNFVVDVTPDFEETHYRIRAIDFDQQSYEGKKSIYLPQYFKQNNALIQLGMKYMTPESMVQYQREERALIANRVKSSKIEIEDILAAMEADTISTQTNIYSLRDELAKHYKEPRFLKCQNMGQILRESLRQLLIKSGQQASDVSL</sequence>